<evidence type="ECO:0000313" key="2">
    <source>
        <dbReference type="Proteomes" id="UP000260812"/>
    </source>
</evidence>
<name>A0A3E3HY77_9FIRM</name>
<dbReference type="SUPFAM" id="SSF48371">
    <property type="entry name" value="ARM repeat"/>
    <property type="match status" value="1"/>
</dbReference>
<accession>A0A3E3HY77</accession>
<evidence type="ECO:0008006" key="3">
    <source>
        <dbReference type="Google" id="ProtNLM"/>
    </source>
</evidence>
<comment type="caution">
    <text evidence="1">The sequence shown here is derived from an EMBL/GenBank/DDBJ whole genome shotgun (WGS) entry which is preliminary data.</text>
</comment>
<protein>
    <recommendedName>
        <fullName evidence="3">HEAT repeat domain-containing protein</fullName>
    </recommendedName>
</protein>
<dbReference type="EMBL" id="QVLV01000021">
    <property type="protein sequence ID" value="RGE56770.1"/>
    <property type="molecule type" value="Genomic_DNA"/>
</dbReference>
<dbReference type="InterPro" id="IPR016024">
    <property type="entry name" value="ARM-type_fold"/>
</dbReference>
<keyword evidence="2" id="KW-1185">Reference proteome</keyword>
<sequence>MKQDKSLNIIVQGEFKMKPEMINGIIVPYNLSTKQLIDRLHAAADMSCFSVCCTALSYKDDEEAYEALLPYLSDNDYHKRLYVFGVIFRMPYAIKLNDKLQEALLTDDIHFIIRALEAYSSGKFCIHDEIIRACFLNNHEQIDACYYACLQQLSPTQENLEFFKLLFNISNNISHRIALAEVITERATQKTFYELLDLFLDDSAEKIRYQAAKLAIRFCDTDALKKLSNDTDGHIRKLINKSL</sequence>
<gene>
    <name evidence="1" type="ORF">DXC51_22695</name>
</gene>
<evidence type="ECO:0000313" key="1">
    <source>
        <dbReference type="EMBL" id="RGE56770.1"/>
    </source>
</evidence>
<proteinExistence type="predicted"/>
<dbReference type="Proteomes" id="UP000260812">
    <property type="component" value="Unassembled WGS sequence"/>
</dbReference>
<organism evidence="1 2">
    <name type="scientific">Eisenbergiella massiliensis</name>
    <dbReference type="NCBI Taxonomy" id="1720294"/>
    <lineage>
        <taxon>Bacteria</taxon>
        <taxon>Bacillati</taxon>
        <taxon>Bacillota</taxon>
        <taxon>Clostridia</taxon>
        <taxon>Lachnospirales</taxon>
        <taxon>Lachnospiraceae</taxon>
        <taxon>Eisenbergiella</taxon>
    </lineage>
</organism>
<dbReference type="AlphaFoldDB" id="A0A3E3HY77"/>
<reference evidence="1" key="1">
    <citation type="submission" date="2018-08" db="EMBL/GenBank/DDBJ databases">
        <title>A genome reference for cultivated species of the human gut microbiota.</title>
        <authorList>
            <person name="Zou Y."/>
            <person name="Xue W."/>
            <person name="Luo G."/>
        </authorList>
    </citation>
    <scope>NUCLEOTIDE SEQUENCE [LARGE SCALE GENOMIC DNA]</scope>
    <source>
        <strain evidence="1">TF05-5AC</strain>
    </source>
</reference>